<dbReference type="Proteomes" id="UP000747542">
    <property type="component" value="Unassembled WGS sequence"/>
</dbReference>
<feature type="domain" description="Fibronectin type-III" evidence="22">
    <location>
        <begin position="556"/>
        <end position="656"/>
    </location>
</feature>
<feature type="compositionally biased region" description="Polar residues" evidence="19">
    <location>
        <begin position="1349"/>
        <end position="1363"/>
    </location>
</feature>
<evidence type="ECO:0000256" key="19">
    <source>
        <dbReference type="SAM" id="MobiDB-lite"/>
    </source>
</evidence>
<comment type="subunit">
    <text evidence="13">Interacts with PTPRG.</text>
</comment>
<dbReference type="GO" id="GO:0030154">
    <property type="term" value="P:cell differentiation"/>
    <property type="evidence" value="ECO:0007669"/>
    <property type="project" value="UniProtKB-ARBA"/>
</dbReference>
<dbReference type="SUPFAM" id="SSF48726">
    <property type="entry name" value="Immunoglobulin"/>
    <property type="match status" value="4"/>
</dbReference>
<evidence type="ECO:0000256" key="9">
    <source>
        <dbReference type="ARBA" id="ARBA00023136"/>
    </source>
</evidence>
<keyword evidence="24" id="KW-1185">Reference proteome</keyword>
<dbReference type="SUPFAM" id="SSF49265">
    <property type="entry name" value="Fibronectin type III"/>
    <property type="match status" value="4"/>
</dbReference>
<feature type="region of interest" description="Disordered" evidence="19">
    <location>
        <begin position="1347"/>
        <end position="1450"/>
    </location>
</feature>
<keyword evidence="4" id="KW-1003">Cell membrane</keyword>
<evidence type="ECO:0000256" key="12">
    <source>
        <dbReference type="ARBA" id="ARBA00023319"/>
    </source>
</evidence>
<keyword evidence="11" id="KW-0325">Glycoprotein</keyword>
<feature type="compositionally biased region" description="Low complexity" evidence="19">
    <location>
        <begin position="125"/>
        <end position="145"/>
    </location>
</feature>
<protein>
    <recommendedName>
        <fullName evidence="15">Cell adhesion molecule-related/down-regulated by oncogenes</fullName>
    </recommendedName>
    <alternativeName>
        <fullName evidence="18">Brain-derived immunoglobulin superfamily protein 1</fullName>
    </alternativeName>
    <alternativeName>
        <fullName evidence="16">Contactin-3</fullName>
    </alternativeName>
    <alternativeName>
        <fullName evidence="17">Plasmacytoma-associated neuronal glycoprotein</fullName>
    </alternativeName>
</protein>
<dbReference type="GO" id="GO:0009653">
    <property type="term" value="P:anatomical structure morphogenesis"/>
    <property type="evidence" value="ECO:0007669"/>
    <property type="project" value="UniProtKB-ARBA"/>
</dbReference>
<feature type="domain" description="Ig-like" evidence="21">
    <location>
        <begin position="242"/>
        <end position="328"/>
    </location>
</feature>
<comment type="function">
    <text evidence="14">Contactins mediate cell surface interactions during nervous system development. Has some neurite outgrowth-promoting activity.</text>
</comment>
<feature type="region of interest" description="Disordered" evidence="19">
    <location>
        <begin position="1210"/>
        <end position="1231"/>
    </location>
</feature>
<dbReference type="SMART" id="SM00409">
    <property type="entry name" value="IG"/>
    <property type="match status" value="4"/>
</dbReference>
<comment type="similarity">
    <text evidence="3">Belongs to the immunoglobulin superfamily. DCC family.</text>
</comment>
<dbReference type="FunFam" id="2.60.40.10:FF:000032">
    <property type="entry name" value="palladin isoform X1"/>
    <property type="match status" value="1"/>
</dbReference>
<dbReference type="EMBL" id="JAHLQT010031643">
    <property type="protein sequence ID" value="KAG7160147.1"/>
    <property type="molecule type" value="Genomic_DNA"/>
</dbReference>
<dbReference type="FunFam" id="2.60.40.10:FF:000133">
    <property type="entry name" value="Neogenin isoform 1"/>
    <property type="match status" value="1"/>
</dbReference>
<dbReference type="InterPro" id="IPR003599">
    <property type="entry name" value="Ig_sub"/>
</dbReference>
<keyword evidence="8 20" id="KW-1133">Transmembrane helix</keyword>
<keyword evidence="7" id="KW-0677">Repeat</keyword>
<evidence type="ECO:0000256" key="5">
    <source>
        <dbReference type="ARBA" id="ARBA00022692"/>
    </source>
</evidence>
<dbReference type="InterPro" id="IPR003961">
    <property type="entry name" value="FN3_dom"/>
</dbReference>
<evidence type="ECO:0000259" key="22">
    <source>
        <dbReference type="PROSITE" id="PS50853"/>
    </source>
</evidence>
<dbReference type="PANTHER" id="PTHR44170:SF54">
    <property type="entry name" value="FI24025P1"/>
    <property type="match status" value="1"/>
</dbReference>
<evidence type="ECO:0000256" key="15">
    <source>
        <dbReference type="ARBA" id="ARBA00069893"/>
    </source>
</evidence>
<evidence type="ECO:0000256" key="4">
    <source>
        <dbReference type="ARBA" id="ARBA00022475"/>
    </source>
</evidence>
<dbReference type="PRINTS" id="PR00014">
    <property type="entry name" value="FNTYPEIII"/>
</dbReference>
<dbReference type="PROSITE" id="PS50835">
    <property type="entry name" value="IG_LIKE"/>
    <property type="match status" value="4"/>
</dbReference>
<feature type="domain" description="Ig-like" evidence="21">
    <location>
        <begin position="435"/>
        <end position="520"/>
    </location>
</feature>
<dbReference type="FunFam" id="2.60.40.10:FF:000028">
    <property type="entry name" value="Neuronal cell adhesion molecule"/>
    <property type="match status" value="1"/>
</dbReference>
<evidence type="ECO:0000256" key="18">
    <source>
        <dbReference type="ARBA" id="ARBA00083720"/>
    </source>
</evidence>
<evidence type="ECO:0000256" key="6">
    <source>
        <dbReference type="ARBA" id="ARBA00022729"/>
    </source>
</evidence>
<dbReference type="Pfam" id="PF13927">
    <property type="entry name" value="Ig_3"/>
    <property type="match status" value="2"/>
</dbReference>
<sequence length="1534" mass="167236">MTDDEIWQITSASVTQSVMLVNLVPTLRSFVPTPHTQDTLHSGHPQDTPPQDTPTQDTPHSGHPTLRTPHTQDTHTRTPPPQDTPHSGHPHSGHPTLRTPHTQDTPHSGHRDDVRVSGVGSLHLISTNPTTSSISPHPSHPIQTHDGLPVDTVVRKRGPAWLHCVANGYPEPTLTWRKDNSPVDSSSDSRISILPNGTLHISWVNGPRTEQTDEGIYQCVASSPGTGTIISTRARLSIVALPKFEDQPQDMTVFEGERARFPCEIDGNPSPTIKWFRNSHPLEHDSRMTRLPSGALEIENVATTDDGEYYCQATSLDKTKVSQQATLQVKEAFALRDPQSPVFIARPKSVVGTVGANITLDCAANGYPEPTVVWLKDGATIDMADLDTRFLFLGTTRSLQIIGLKEEDGGTYMCRAENREDSVDAVAHIQVQVAPKFVRKPVNTIAHEKEDVELGCKVYGLPEPSVHWLKNGELIIETEYFQIVSGNNLKILGLVEGDSGMYQCVAYNSAGDTQAVARLNVLKSGVPKSGSTPDDGSGADDSMDIIGGGHAMAPSAPRHLQAIIASNRFITLAWHEPKKNNDHIVGYSVFYRQEGSPRERVQNVSASSSSEGLDEYKTQISHLIPGSNYLVRVVAHTSNDIVGASSDEVPVYTKPDLDLPSAPEDLKVIPTSPTSLQVIWSYPRAIKTPITGFTMYYMQVGSAEEHEIEVTGTSYDLQGLNQFTEYSVWLVAVNANGAGDATHEVTARTYSDMPSREPQNVTVEAASSRSLIIRWEPPPTEHQNGVITGYKIRYKEKGKSGSIKTKTKTTDGNRRLFALTDLKKSTQYFIKLAALTVNGTGPYTHWNQAETFANDLDENRVPEKPINLRAVALTDQIRVRWQPPALHNVMLRGYTIGWGRGIPDVYSKIVDNKQRSYVIEGLEPNAEYVISLRAFNNVGDGQPVYEQVRTRPPDEAVAATLTPPVGLKAVVLTPFTVALQWTDTTLNRNQYISDTRYYTVRYTTFASASSSSPRFRYVNATDVTCLIDNLKPSTIYEFAVKTTKGRRESPWSLVVSNKTLEARPSSPPRDVTVVTIPDEPSTTIFNWQPPKQNNGKITGYLIFYTTDAAGDWVMEEVLGDRMTFTVHGLTPSTLYYYKMQARNVKGFGPFSSVGNFTTLPAVGKSVGEPPGWFVDRGSLIVLVIAGVAGAITLIGALVAAAIYCRRVKPQPRPSNVVGSCSKSNKPEVQPPDLWIHHDHLELKNFDKGERSSSPNHAAIINHTGPEYEPDDKNTTYTSTSTLDRRTPYQSTYLRDQLSEDETDKLLNRRSFKPKPLIMSLDVSNDLVGGSTSSSVYSDGTLGRPGYSMPQFSSAASQGYNSPAENPYSPNPTSSGMSSVLGPGNMPLEGMPLPPQPAQPLLGGLGGPPGTSQYSSVNGEGSNTLGKRSGNPLRSFSVPAPPQSAPTTPQPKHIVAVRPQGVTSPFKKSLVPGSSGMASSAGPGGPSGRWAGPTMREANEALLHGYSTEELSQEMANLEGLMKDLSAITANQFNC</sequence>
<dbReference type="CDD" id="cd00063">
    <property type="entry name" value="FN3"/>
    <property type="match status" value="6"/>
</dbReference>
<evidence type="ECO:0000256" key="16">
    <source>
        <dbReference type="ARBA" id="ARBA00072738"/>
    </source>
</evidence>
<gene>
    <name evidence="23" type="primary">Neo1-L2</name>
    <name evidence="23" type="ORF">Hamer_G012688</name>
</gene>
<dbReference type="Pfam" id="PF06583">
    <property type="entry name" value="Neogenin_C"/>
    <property type="match status" value="1"/>
</dbReference>
<proteinExistence type="inferred from homology"/>
<keyword evidence="10" id="KW-1015">Disulfide bond</keyword>
<evidence type="ECO:0000313" key="23">
    <source>
        <dbReference type="EMBL" id="KAG7160147.1"/>
    </source>
</evidence>
<feature type="domain" description="Fibronectin type-III" evidence="22">
    <location>
        <begin position="1067"/>
        <end position="1161"/>
    </location>
</feature>
<dbReference type="GO" id="GO:0005886">
    <property type="term" value="C:plasma membrane"/>
    <property type="evidence" value="ECO:0007669"/>
    <property type="project" value="UniProtKB-SubCell"/>
</dbReference>
<reference evidence="23" key="1">
    <citation type="journal article" date="2021" name="Sci. Adv.">
        <title>The American lobster genome reveals insights on longevity, neural, and immune adaptations.</title>
        <authorList>
            <person name="Polinski J.M."/>
            <person name="Zimin A.V."/>
            <person name="Clark K.F."/>
            <person name="Kohn A.B."/>
            <person name="Sadowski N."/>
            <person name="Timp W."/>
            <person name="Ptitsyn A."/>
            <person name="Khanna P."/>
            <person name="Romanova D.Y."/>
            <person name="Williams P."/>
            <person name="Greenwood S.J."/>
            <person name="Moroz L.L."/>
            <person name="Walt D.R."/>
            <person name="Bodnar A.G."/>
        </authorList>
    </citation>
    <scope>NUCLEOTIDE SEQUENCE</scope>
    <source>
        <strain evidence="23">GMGI-L3</strain>
    </source>
</reference>
<feature type="domain" description="Fibronectin type-III" evidence="22">
    <location>
        <begin position="662"/>
        <end position="752"/>
    </location>
</feature>
<evidence type="ECO:0000256" key="2">
    <source>
        <dbReference type="ARBA" id="ARBA00004479"/>
    </source>
</evidence>
<evidence type="ECO:0000256" key="10">
    <source>
        <dbReference type="ARBA" id="ARBA00023157"/>
    </source>
</evidence>
<dbReference type="InterPro" id="IPR036179">
    <property type="entry name" value="Ig-like_dom_sf"/>
</dbReference>
<name>A0A8J5MR05_HOMAM</name>
<evidence type="ECO:0000259" key="21">
    <source>
        <dbReference type="PROSITE" id="PS50835"/>
    </source>
</evidence>
<dbReference type="InterPro" id="IPR013098">
    <property type="entry name" value="Ig_I-set"/>
</dbReference>
<dbReference type="InterPro" id="IPR007110">
    <property type="entry name" value="Ig-like_dom"/>
</dbReference>
<dbReference type="SMART" id="SM00408">
    <property type="entry name" value="IGc2"/>
    <property type="match status" value="4"/>
</dbReference>
<dbReference type="InterPro" id="IPR036116">
    <property type="entry name" value="FN3_sf"/>
</dbReference>
<evidence type="ECO:0000256" key="20">
    <source>
        <dbReference type="SAM" id="Phobius"/>
    </source>
</evidence>
<feature type="domain" description="Ig-like" evidence="21">
    <location>
        <begin position="129"/>
        <end position="237"/>
    </location>
</feature>
<dbReference type="GO" id="GO:0098609">
    <property type="term" value="P:cell-cell adhesion"/>
    <property type="evidence" value="ECO:0007669"/>
    <property type="project" value="TreeGrafter"/>
</dbReference>
<keyword evidence="12" id="KW-0393">Immunoglobulin domain</keyword>
<evidence type="ECO:0000313" key="24">
    <source>
        <dbReference type="Proteomes" id="UP000747542"/>
    </source>
</evidence>
<evidence type="ECO:0000256" key="13">
    <source>
        <dbReference type="ARBA" id="ARBA00038703"/>
    </source>
</evidence>
<feature type="region of interest" description="Disordered" evidence="19">
    <location>
        <begin position="1245"/>
        <end position="1288"/>
    </location>
</feature>
<dbReference type="InterPro" id="IPR010560">
    <property type="entry name" value="Neogenin_C"/>
</dbReference>
<evidence type="ECO:0000256" key="8">
    <source>
        <dbReference type="ARBA" id="ARBA00022989"/>
    </source>
</evidence>
<keyword evidence="6" id="KW-0732">Signal</keyword>
<dbReference type="InterPro" id="IPR003598">
    <property type="entry name" value="Ig_sub2"/>
</dbReference>
<feature type="domain" description="Ig-like" evidence="21">
    <location>
        <begin position="341"/>
        <end position="430"/>
    </location>
</feature>
<dbReference type="CDD" id="cd00096">
    <property type="entry name" value="Ig"/>
    <property type="match status" value="1"/>
</dbReference>
<evidence type="ECO:0000256" key="17">
    <source>
        <dbReference type="ARBA" id="ARBA00080939"/>
    </source>
</evidence>
<dbReference type="PROSITE" id="PS50853">
    <property type="entry name" value="FN3"/>
    <property type="match status" value="6"/>
</dbReference>
<organism evidence="23 24">
    <name type="scientific">Homarus americanus</name>
    <name type="common">American lobster</name>
    <dbReference type="NCBI Taxonomy" id="6706"/>
    <lineage>
        <taxon>Eukaryota</taxon>
        <taxon>Metazoa</taxon>
        <taxon>Ecdysozoa</taxon>
        <taxon>Arthropoda</taxon>
        <taxon>Crustacea</taxon>
        <taxon>Multicrustacea</taxon>
        <taxon>Malacostraca</taxon>
        <taxon>Eumalacostraca</taxon>
        <taxon>Eucarida</taxon>
        <taxon>Decapoda</taxon>
        <taxon>Pleocyemata</taxon>
        <taxon>Astacidea</taxon>
        <taxon>Nephropoidea</taxon>
        <taxon>Nephropidae</taxon>
        <taxon>Homarus</taxon>
    </lineage>
</organism>
<evidence type="ECO:0000256" key="14">
    <source>
        <dbReference type="ARBA" id="ARBA00060217"/>
    </source>
</evidence>
<dbReference type="FunFam" id="2.60.40.10:FF:000004">
    <property type="entry name" value="DCC isoform 1"/>
    <property type="match status" value="1"/>
</dbReference>
<evidence type="ECO:0000256" key="11">
    <source>
        <dbReference type="ARBA" id="ARBA00023180"/>
    </source>
</evidence>
<evidence type="ECO:0000256" key="3">
    <source>
        <dbReference type="ARBA" id="ARBA00009588"/>
    </source>
</evidence>
<dbReference type="SMART" id="SM00060">
    <property type="entry name" value="FN3"/>
    <property type="match status" value="6"/>
</dbReference>
<evidence type="ECO:0000256" key="7">
    <source>
        <dbReference type="ARBA" id="ARBA00022737"/>
    </source>
</evidence>
<dbReference type="PANTHER" id="PTHR44170">
    <property type="entry name" value="PROTEIN SIDEKICK"/>
    <property type="match status" value="1"/>
</dbReference>
<feature type="compositionally biased region" description="Polar residues" evidence="19">
    <location>
        <begin position="1274"/>
        <end position="1288"/>
    </location>
</feature>
<comment type="subcellular location">
    <subcellularLocation>
        <location evidence="1">Cell membrane</location>
    </subcellularLocation>
    <subcellularLocation>
        <location evidence="2">Membrane</location>
        <topology evidence="2">Single-pass type I membrane protein</topology>
    </subcellularLocation>
</comment>
<feature type="region of interest" description="Disordered" evidence="19">
    <location>
        <begin position="32"/>
        <end position="146"/>
    </location>
</feature>
<evidence type="ECO:0000256" key="1">
    <source>
        <dbReference type="ARBA" id="ARBA00004236"/>
    </source>
</evidence>
<comment type="caution">
    <text evidence="23">The sequence shown here is derived from an EMBL/GenBank/DDBJ whole genome shotgun (WGS) entry which is preliminary data.</text>
</comment>
<feature type="domain" description="Fibronectin type-III" evidence="22">
    <location>
        <begin position="861"/>
        <end position="954"/>
    </location>
</feature>
<feature type="transmembrane region" description="Helical" evidence="20">
    <location>
        <begin position="1179"/>
        <end position="1204"/>
    </location>
</feature>
<feature type="domain" description="Fibronectin type-III" evidence="22">
    <location>
        <begin position="963"/>
        <end position="1062"/>
    </location>
</feature>
<accession>A0A8J5MR05</accession>
<dbReference type="Pfam" id="PF07679">
    <property type="entry name" value="I-set"/>
    <property type="match status" value="2"/>
</dbReference>
<feature type="domain" description="Fibronectin type-III" evidence="22">
    <location>
        <begin position="757"/>
        <end position="854"/>
    </location>
</feature>
<dbReference type="InterPro" id="IPR013783">
    <property type="entry name" value="Ig-like_fold"/>
</dbReference>
<dbReference type="FunFam" id="2.60.40.10:FF:000189">
    <property type="entry name" value="Neogenin isoform 3"/>
    <property type="match status" value="1"/>
</dbReference>
<keyword evidence="9 20" id="KW-0472">Membrane</keyword>
<dbReference type="Pfam" id="PF00041">
    <property type="entry name" value="fn3"/>
    <property type="match status" value="6"/>
</dbReference>
<dbReference type="Gene3D" id="2.60.40.10">
    <property type="entry name" value="Immunoglobulins"/>
    <property type="match status" value="10"/>
</dbReference>
<keyword evidence="5 20" id="KW-0812">Transmembrane</keyword>
<dbReference type="FunFam" id="2.60.40.10:FF:000273">
    <property type="entry name" value="contactin-3 isoform X1"/>
    <property type="match status" value="1"/>
</dbReference>
<feature type="compositionally biased region" description="Polar residues" evidence="19">
    <location>
        <begin position="1410"/>
        <end position="1425"/>
    </location>
</feature>